<dbReference type="Proteomes" id="UP000248806">
    <property type="component" value="Unassembled WGS sequence"/>
</dbReference>
<keyword evidence="2" id="KW-1185">Reference proteome</keyword>
<proteinExistence type="predicted"/>
<dbReference type="AlphaFoldDB" id="A0A326U0T4"/>
<dbReference type="EMBL" id="QKUF01000023">
    <property type="protein sequence ID" value="PZW24039.1"/>
    <property type="molecule type" value="Genomic_DNA"/>
</dbReference>
<reference evidence="1 2" key="1">
    <citation type="submission" date="2018-06" db="EMBL/GenBank/DDBJ databases">
        <title>Genomic Encyclopedia of Archaeal and Bacterial Type Strains, Phase II (KMG-II): from individual species to whole genera.</title>
        <authorList>
            <person name="Goeker M."/>
        </authorList>
    </citation>
    <scope>NUCLEOTIDE SEQUENCE [LARGE SCALE GENOMIC DNA]</scope>
    <source>
        <strain evidence="1 2">ATCC BAA-1881</strain>
    </source>
</reference>
<dbReference type="RefSeq" id="WP_137686305.1">
    <property type="nucleotide sequence ID" value="NZ_BIFX01000002.1"/>
</dbReference>
<sequence>MLVQDIDGNVVEVKRHQNGLSVNDIPARILFVAPLLDEDPLIEITAPGGIIVQMQPHQYADLIGPISKEEQGWICATLDKLLADQAEEEAELDKGAPVVTLDTPIYCGGPHSFSIPQTNRATLSESIGRPHLYLLKGLCTACEGGRATSIEQQ</sequence>
<evidence type="ECO:0000313" key="1">
    <source>
        <dbReference type="EMBL" id="PZW24039.1"/>
    </source>
</evidence>
<comment type="caution">
    <text evidence="1">The sequence shown here is derived from an EMBL/GenBank/DDBJ whole genome shotgun (WGS) entry which is preliminary data.</text>
</comment>
<evidence type="ECO:0000313" key="2">
    <source>
        <dbReference type="Proteomes" id="UP000248806"/>
    </source>
</evidence>
<organism evidence="1 2">
    <name type="scientific">Thermosporothrix hazakensis</name>
    <dbReference type="NCBI Taxonomy" id="644383"/>
    <lineage>
        <taxon>Bacteria</taxon>
        <taxon>Bacillati</taxon>
        <taxon>Chloroflexota</taxon>
        <taxon>Ktedonobacteria</taxon>
        <taxon>Ktedonobacterales</taxon>
        <taxon>Thermosporotrichaceae</taxon>
        <taxon>Thermosporothrix</taxon>
    </lineage>
</organism>
<gene>
    <name evidence="1" type="ORF">EI42_04730</name>
</gene>
<protein>
    <submittedName>
        <fullName evidence="1">Uncharacterized protein</fullName>
    </submittedName>
</protein>
<accession>A0A326U0T4</accession>
<name>A0A326U0T4_THEHA</name>